<evidence type="ECO:0000256" key="2">
    <source>
        <dbReference type="ARBA" id="ARBA00007783"/>
    </source>
</evidence>
<dbReference type="GO" id="GO:0140359">
    <property type="term" value="F:ABC-type transporter activity"/>
    <property type="evidence" value="ECO:0007669"/>
    <property type="project" value="InterPro"/>
</dbReference>
<feature type="domain" description="ABC transmembrane type-2" evidence="10">
    <location>
        <begin position="31"/>
        <end position="254"/>
    </location>
</feature>
<proteinExistence type="inferred from homology"/>
<dbReference type="PROSITE" id="PS51012">
    <property type="entry name" value="ABC_TM2"/>
    <property type="match status" value="1"/>
</dbReference>
<evidence type="ECO:0000259" key="10">
    <source>
        <dbReference type="PROSITE" id="PS51012"/>
    </source>
</evidence>
<dbReference type="PANTHER" id="PTHR30413:SF8">
    <property type="entry name" value="TRANSPORT PERMEASE PROTEIN"/>
    <property type="match status" value="1"/>
</dbReference>
<keyword evidence="7 9" id="KW-1133">Transmembrane helix</keyword>
<evidence type="ECO:0000256" key="4">
    <source>
        <dbReference type="ARBA" id="ARBA00022475"/>
    </source>
</evidence>
<feature type="transmembrane region" description="Helical" evidence="9">
    <location>
        <begin position="229"/>
        <end position="251"/>
    </location>
</feature>
<keyword evidence="4 9" id="KW-1003">Cell membrane</keyword>
<keyword evidence="6 9" id="KW-0812">Transmembrane</keyword>
<keyword evidence="3 9" id="KW-0813">Transport</keyword>
<sequence>MTFLSVLWARRSLLFGFIKRDIKMRYTGTLVGGLWAIGQPVMLLAIYAFVFRRVFRVELPDLGANSFVAFVACALWPWMALQESVQRATQAIASNADLVRKIRFPYEFLVLAGVSSSFAIHFTGFCGVLMALSAWGEPFHFVALPTVLLAWLSMFMLALALALVTSSLQVILKDVDHLMGPAFMLLFYATPILYPLALVPEVVRPWMEINPLLHVIEPLRAALLRGEGAVVSLLPLLGLSVLLVLAARALFVRLSAYFEDFL</sequence>
<comment type="similarity">
    <text evidence="2 9">Belongs to the ABC-2 integral membrane protein family.</text>
</comment>
<evidence type="ECO:0000256" key="6">
    <source>
        <dbReference type="ARBA" id="ARBA00022692"/>
    </source>
</evidence>
<feature type="transmembrane region" description="Helical" evidence="9">
    <location>
        <begin position="62"/>
        <end position="81"/>
    </location>
</feature>
<dbReference type="AlphaFoldDB" id="A0A323UUI4"/>
<dbReference type="PANTHER" id="PTHR30413">
    <property type="entry name" value="INNER MEMBRANE TRANSPORT PERMEASE"/>
    <property type="match status" value="1"/>
</dbReference>
<dbReference type="InterPro" id="IPR047817">
    <property type="entry name" value="ABC2_TM_bact-type"/>
</dbReference>
<comment type="subcellular location">
    <subcellularLocation>
        <location evidence="1 9">Cell inner membrane</location>
        <topology evidence="1 9">Multi-pass membrane protein</topology>
    </subcellularLocation>
</comment>
<dbReference type="GO" id="GO:0005886">
    <property type="term" value="C:plasma membrane"/>
    <property type="evidence" value="ECO:0007669"/>
    <property type="project" value="UniProtKB-SubCell"/>
</dbReference>
<feature type="transmembrane region" description="Helical" evidence="9">
    <location>
        <begin position="141"/>
        <end position="166"/>
    </location>
</feature>
<keyword evidence="12" id="KW-1185">Reference proteome</keyword>
<dbReference type="RefSeq" id="WP_110525091.1">
    <property type="nucleotide sequence ID" value="NZ_QKOE01000008.1"/>
</dbReference>
<accession>A0A323UUI4</accession>
<organism evidence="11 12">
    <name type="scientific">Parazoarcus communis SWub3 = DSM 12120</name>
    <dbReference type="NCBI Taxonomy" id="1121029"/>
    <lineage>
        <taxon>Bacteria</taxon>
        <taxon>Pseudomonadati</taxon>
        <taxon>Pseudomonadota</taxon>
        <taxon>Betaproteobacteria</taxon>
        <taxon>Rhodocyclales</taxon>
        <taxon>Zoogloeaceae</taxon>
        <taxon>Parazoarcus</taxon>
    </lineage>
</organism>
<keyword evidence="8 9" id="KW-0472">Membrane</keyword>
<feature type="transmembrane region" description="Helical" evidence="9">
    <location>
        <begin position="29"/>
        <end position="50"/>
    </location>
</feature>
<evidence type="ECO:0000256" key="1">
    <source>
        <dbReference type="ARBA" id="ARBA00004429"/>
    </source>
</evidence>
<comment type="caution">
    <text evidence="11">The sequence shown here is derived from an EMBL/GenBank/DDBJ whole genome shotgun (WGS) entry which is preliminary data.</text>
</comment>
<evidence type="ECO:0000313" key="11">
    <source>
        <dbReference type="EMBL" id="PZA16174.1"/>
    </source>
</evidence>
<dbReference type="GO" id="GO:0015920">
    <property type="term" value="P:lipopolysaccharide transport"/>
    <property type="evidence" value="ECO:0007669"/>
    <property type="project" value="TreeGrafter"/>
</dbReference>
<name>A0A323UUI4_9RHOO</name>
<dbReference type="Proteomes" id="UP000248259">
    <property type="component" value="Unassembled WGS sequence"/>
</dbReference>
<evidence type="ECO:0000256" key="3">
    <source>
        <dbReference type="ARBA" id="ARBA00022448"/>
    </source>
</evidence>
<dbReference type="Pfam" id="PF01061">
    <property type="entry name" value="ABC2_membrane"/>
    <property type="match status" value="1"/>
</dbReference>
<evidence type="ECO:0000256" key="7">
    <source>
        <dbReference type="ARBA" id="ARBA00022989"/>
    </source>
</evidence>
<protein>
    <recommendedName>
        <fullName evidence="9">Transport permease protein</fullName>
    </recommendedName>
</protein>
<reference evidence="11 12" key="1">
    <citation type="submission" date="2018-06" db="EMBL/GenBank/DDBJ databases">
        <title>Azoarcus communis strain SWub3 genome.</title>
        <authorList>
            <person name="Zorraquino Salvo V."/>
            <person name="Toubiana D."/>
            <person name="Blumwald E."/>
        </authorList>
    </citation>
    <scope>NUCLEOTIDE SEQUENCE [LARGE SCALE GENOMIC DNA]</scope>
    <source>
        <strain evidence="11 12">SWub3</strain>
    </source>
</reference>
<dbReference type="InterPro" id="IPR013525">
    <property type="entry name" value="ABC2_TM"/>
</dbReference>
<evidence type="ECO:0000256" key="9">
    <source>
        <dbReference type="RuleBase" id="RU361157"/>
    </source>
</evidence>
<dbReference type="OrthoDB" id="9786910at2"/>
<feature type="transmembrane region" description="Helical" evidence="9">
    <location>
        <begin position="178"/>
        <end position="197"/>
    </location>
</feature>
<dbReference type="EMBL" id="QKOE01000008">
    <property type="protein sequence ID" value="PZA16174.1"/>
    <property type="molecule type" value="Genomic_DNA"/>
</dbReference>
<feature type="transmembrane region" description="Helical" evidence="9">
    <location>
        <begin position="108"/>
        <end position="135"/>
    </location>
</feature>
<keyword evidence="5" id="KW-0997">Cell inner membrane</keyword>
<gene>
    <name evidence="11" type="ORF">DNK49_12715</name>
</gene>
<evidence type="ECO:0000256" key="8">
    <source>
        <dbReference type="ARBA" id="ARBA00023136"/>
    </source>
</evidence>
<evidence type="ECO:0000256" key="5">
    <source>
        <dbReference type="ARBA" id="ARBA00022519"/>
    </source>
</evidence>
<evidence type="ECO:0000313" key="12">
    <source>
        <dbReference type="Proteomes" id="UP000248259"/>
    </source>
</evidence>